<feature type="region of interest" description="Disordered" evidence="1">
    <location>
        <begin position="149"/>
        <end position="177"/>
    </location>
</feature>
<dbReference type="KEGG" id="aak:AA2016_4614"/>
<keyword evidence="2" id="KW-0472">Membrane</keyword>
<sequence length="306" mass="32569">MTDTELLESLAKIRSYSEARGFDFALDWDPSILLSIREVIGFVALFGHPGKSSSVRLGAFERSSLDERTRNLEWLLREVTGQETGSAADVSELQRLLWVAASKLQHIDDGLRQYQPGAAKALEVLVGAGYVASMPKRFQDLLDRSPDVAPDFGGDGANDGQRPAEVAGAAEPEPVRDPVPTAVLVDEGYGKRSQLWPLLSLSAAVILLAAMILAPTLGINLPRLFGAEADILHGAVVVGLCIIGAAVLAVRLQGLLADRRAIESTERSLATARLEAARISRGLGYRDAASGAQREEAESGYASPGG</sequence>
<evidence type="ECO:0000313" key="5">
    <source>
        <dbReference type="Proteomes" id="UP000075755"/>
    </source>
</evidence>
<dbReference type="Proteomes" id="UP000577697">
    <property type="component" value="Unassembled WGS sequence"/>
</dbReference>
<organism evidence="3 5">
    <name type="scientific">Aminobacter aminovorans</name>
    <name type="common">Chelatobacter heintzii</name>
    <dbReference type="NCBI Taxonomy" id="83263"/>
    <lineage>
        <taxon>Bacteria</taxon>
        <taxon>Pseudomonadati</taxon>
        <taxon>Pseudomonadota</taxon>
        <taxon>Alphaproteobacteria</taxon>
        <taxon>Hyphomicrobiales</taxon>
        <taxon>Phyllobacteriaceae</taxon>
        <taxon>Aminobacter</taxon>
    </lineage>
</organism>
<proteinExistence type="predicted"/>
<feature type="transmembrane region" description="Helical" evidence="2">
    <location>
        <begin position="231"/>
        <end position="250"/>
    </location>
</feature>
<reference evidence="3 5" key="1">
    <citation type="submission" date="2016-03" db="EMBL/GenBank/DDBJ databases">
        <title>Complete genome of Aminobacter aminovorans KCTC 2477.</title>
        <authorList>
            <person name="Kim K.M."/>
        </authorList>
    </citation>
    <scope>NUCLEOTIDE SEQUENCE [LARGE SCALE GENOMIC DNA]</scope>
    <source>
        <strain evidence="3 5">KCTC 2477</strain>
    </source>
</reference>
<reference evidence="4 6" key="2">
    <citation type="submission" date="2020-08" db="EMBL/GenBank/DDBJ databases">
        <title>Genomic Encyclopedia of Type Strains, Phase IV (KMG-IV): sequencing the most valuable type-strain genomes for metagenomic binning, comparative biology and taxonomic classification.</title>
        <authorList>
            <person name="Goeker M."/>
        </authorList>
    </citation>
    <scope>NUCLEOTIDE SEQUENCE [LARGE SCALE GENOMIC DNA]</scope>
    <source>
        <strain evidence="4 6">DSM 10368</strain>
    </source>
</reference>
<protein>
    <submittedName>
        <fullName evidence="3">Uncharacterized protein</fullName>
    </submittedName>
</protein>
<keyword evidence="2" id="KW-1133">Transmembrane helix</keyword>
<evidence type="ECO:0000256" key="2">
    <source>
        <dbReference type="SAM" id="Phobius"/>
    </source>
</evidence>
<dbReference type="EMBL" id="JACICB010000005">
    <property type="protein sequence ID" value="MBB3705335.1"/>
    <property type="molecule type" value="Genomic_DNA"/>
</dbReference>
<evidence type="ECO:0000256" key="1">
    <source>
        <dbReference type="SAM" id="MobiDB-lite"/>
    </source>
</evidence>
<feature type="transmembrane region" description="Helical" evidence="2">
    <location>
        <begin position="198"/>
        <end position="219"/>
    </location>
</feature>
<keyword evidence="2" id="KW-0812">Transmembrane</keyword>
<keyword evidence="6" id="KW-1185">Reference proteome</keyword>
<name>A0AAC8YSQ6_AMIAI</name>
<dbReference type="EMBL" id="CP015005">
    <property type="protein sequence ID" value="AMS43524.1"/>
    <property type="molecule type" value="Genomic_DNA"/>
</dbReference>
<evidence type="ECO:0000313" key="4">
    <source>
        <dbReference type="EMBL" id="MBB3705335.1"/>
    </source>
</evidence>
<dbReference type="Proteomes" id="UP000075755">
    <property type="component" value="Chromosome"/>
</dbReference>
<dbReference type="RefSeq" id="WP_067964206.1">
    <property type="nucleotide sequence ID" value="NZ_CP015005.1"/>
</dbReference>
<feature type="compositionally biased region" description="Low complexity" evidence="1">
    <location>
        <begin position="163"/>
        <end position="172"/>
    </location>
</feature>
<gene>
    <name evidence="3" type="ORF">AA2016_4614</name>
    <name evidence="4" type="ORF">FHS67_001647</name>
</gene>
<evidence type="ECO:0000313" key="6">
    <source>
        <dbReference type="Proteomes" id="UP000577697"/>
    </source>
</evidence>
<accession>A0AAC8YSQ6</accession>
<evidence type="ECO:0000313" key="3">
    <source>
        <dbReference type="EMBL" id="AMS43524.1"/>
    </source>
</evidence>
<dbReference type="AlphaFoldDB" id="A0AAC8YSQ6"/>